<dbReference type="RefSeq" id="WP_221422968.1">
    <property type="nucleotide sequence ID" value="NZ_CP081297.1"/>
</dbReference>
<gene>
    <name evidence="1" type="ORF">K3166_01580</name>
</gene>
<sequence length="354" mass="40084">MKPVDSFLNRAELVSKSEAETHAEVAAFLSCPASYPHHPDEVRVVETHTALVFMAGEYVYKLKRPIALDFLDCRSLEARRRNCQSEFAANHRLAPGVYLGNVPVTREADGTLAISGSGTPVDWLVVMRRLDQANALDQRIAAGLVSISDVDRVCRTLAQFYLSQPPIMTSPVGWIALWKEKVAIVRTSLSDPSFGLPEDEYQAPLQAIEQFLARSSGLMTTRLAQGRIVDGHGDLKPEHVYIGEQVLIIDCLEFDERLRWEDPFDEIVFLGLECRRLGAPWIAPRLVDQMAQLLGERPPEELLRFYRTYRACMRARLMIEHLRDEAPRTPEEWPRKARLYLKFAIEALSPGDQS</sequence>
<dbReference type="EMBL" id="CP081297">
    <property type="protein sequence ID" value="QZD87430.1"/>
    <property type="molecule type" value="Genomic_DNA"/>
</dbReference>
<accession>A0ABX8ZEJ6</accession>
<reference evidence="1 2" key="1">
    <citation type="submission" date="2021-08" db="EMBL/GenBank/DDBJ databases">
        <title>Comparative Genomics Analysis of the Genus Qipengyuania Reveals Extensive Genetic Diversity and Metabolic Versatility, Including the Description of Fifteen Novel Species.</title>
        <authorList>
            <person name="Liu Y."/>
        </authorList>
    </citation>
    <scope>NUCLEOTIDE SEQUENCE [LARGE SCALE GENOMIC DNA]</scope>
    <source>
        <strain evidence="1 2">1XM2-8</strain>
    </source>
</reference>
<dbReference type="InterPro" id="IPR011009">
    <property type="entry name" value="Kinase-like_dom_sf"/>
</dbReference>
<dbReference type="PANTHER" id="PTHR43883">
    <property type="entry name" value="SLR0207 PROTEIN"/>
    <property type="match status" value="1"/>
</dbReference>
<dbReference type="InterPro" id="IPR052732">
    <property type="entry name" value="Cell-binding_unc_protein"/>
</dbReference>
<evidence type="ECO:0008006" key="3">
    <source>
        <dbReference type="Google" id="ProtNLM"/>
    </source>
</evidence>
<evidence type="ECO:0000313" key="2">
    <source>
        <dbReference type="Proteomes" id="UP000824280"/>
    </source>
</evidence>
<proteinExistence type="predicted"/>
<evidence type="ECO:0000313" key="1">
    <source>
        <dbReference type="EMBL" id="QZD87430.1"/>
    </source>
</evidence>
<dbReference type="Proteomes" id="UP000824280">
    <property type="component" value="Chromosome"/>
</dbReference>
<protein>
    <recommendedName>
        <fullName evidence="3">Phosphotransferase</fullName>
    </recommendedName>
</protein>
<dbReference type="SUPFAM" id="SSF56112">
    <property type="entry name" value="Protein kinase-like (PK-like)"/>
    <property type="match status" value="1"/>
</dbReference>
<organism evidence="1 2">
    <name type="scientific">Qipengyuania psychrotolerans</name>
    <dbReference type="NCBI Taxonomy" id="2867238"/>
    <lineage>
        <taxon>Bacteria</taxon>
        <taxon>Pseudomonadati</taxon>
        <taxon>Pseudomonadota</taxon>
        <taxon>Alphaproteobacteria</taxon>
        <taxon>Sphingomonadales</taxon>
        <taxon>Erythrobacteraceae</taxon>
        <taxon>Qipengyuania</taxon>
    </lineage>
</organism>
<name>A0ABX8ZEJ6_9SPHN</name>
<dbReference type="PANTHER" id="PTHR43883:SF1">
    <property type="entry name" value="GLUCONOKINASE"/>
    <property type="match status" value="1"/>
</dbReference>
<keyword evidence="2" id="KW-1185">Reference proteome</keyword>